<dbReference type="SUPFAM" id="SSF46785">
    <property type="entry name" value="Winged helix' DNA-binding domain"/>
    <property type="match status" value="1"/>
</dbReference>
<dbReference type="Gene3D" id="3.30.450.40">
    <property type="match status" value="1"/>
</dbReference>
<dbReference type="Pfam" id="PF01614">
    <property type="entry name" value="IclR_C"/>
    <property type="match status" value="1"/>
</dbReference>
<dbReference type="PROSITE" id="PS51077">
    <property type="entry name" value="HTH_ICLR"/>
    <property type="match status" value="1"/>
</dbReference>
<dbReference type="GO" id="GO:0046278">
    <property type="term" value="P:3,4-dihydroxybenzoate metabolic process"/>
    <property type="evidence" value="ECO:0007669"/>
    <property type="project" value="InterPro"/>
</dbReference>
<keyword evidence="3" id="KW-0804">Transcription</keyword>
<dbReference type="Pfam" id="PF09339">
    <property type="entry name" value="HTH_IclR"/>
    <property type="match status" value="1"/>
</dbReference>
<gene>
    <name evidence="6" type="ORF">KAM644c_26890</name>
</gene>
<dbReference type="GO" id="GO:0003700">
    <property type="term" value="F:DNA-binding transcription factor activity"/>
    <property type="evidence" value="ECO:0007669"/>
    <property type="project" value="TreeGrafter"/>
</dbReference>
<dbReference type="Gene3D" id="1.10.10.10">
    <property type="entry name" value="Winged helix-like DNA-binding domain superfamily/Winged helix DNA-binding domain"/>
    <property type="match status" value="1"/>
</dbReference>
<proteinExistence type="predicted"/>
<dbReference type="AlphaFoldDB" id="A0AAN1Y5A4"/>
<sequence>MDKHPDDLLTGDGDPFKGDPNFMASLARGLEVIQAFTPQRPLLSISQISQKTGIPRAAVRRCLYTLSKLGFVYAEDGKHFQLRPRILALGHAWLASTPLARSAQPVLRHLSEMLNESCSIATLDGDDILYIARASSSRIMTIDLDIGSRLPAWATSMGRVLLSHQPEEKLNDMLARVTMIRYTPQTVDSVAKLRAELKRVHQQGYALNDQELEMGLRSLAVPLFNAQGQAQAALNVGVHAGQMSAREMIDRVLPELQKAARELTLLLRLACRSQVSCFASADLRSAT</sequence>
<dbReference type="InterPro" id="IPR036390">
    <property type="entry name" value="WH_DNA-bd_sf"/>
</dbReference>
<reference evidence="6" key="1">
    <citation type="submission" date="2022-07" db="EMBL/GenBank/DDBJ databases">
        <title>Complete genome sequence of carbapenem-resistant Klebsiella spp. in Japan.</title>
        <authorList>
            <person name="Maehana S."/>
            <person name="Suzuki M."/>
            <person name="Kitasato H."/>
        </authorList>
    </citation>
    <scope>NUCLEOTIDE SEQUENCE</scope>
    <source>
        <strain evidence="6">KAM644</strain>
    </source>
</reference>
<dbReference type="InterPro" id="IPR014757">
    <property type="entry name" value="Tscrpt_reg_IclR_C"/>
</dbReference>
<feature type="domain" description="HTH iclR-type" evidence="4">
    <location>
        <begin position="23"/>
        <end position="84"/>
    </location>
</feature>
<evidence type="ECO:0000259" key="5">
    <source>
        <dbReference type="PROSITE" id="PS51078"/>
    </source>
</evidence>
<dbReference type="SMART" id="SM00346">
    <property type="entry name" value="HTH_ICLR"/>
    <property type="match status" value="1"/>
</dbReference>
<name>A0AAN1Y5A4_9ENTR</name>
<accession>A0AAN1Y5A4</accession>
<evidence type="ECO:0000256" key="1">
    <source>
        <dbReference type="ARBA" id="ARBA00023015"/>
    </source>
</evidence>
<dbReference type="InterPro" id="IPR012794">
    <property type="entry name" value="PcaR_PcaU"/>
</dbReference>
<dbReference type="PANTHER" id="PTHR30136:SF34">
    <property type="entry name" value="TRANSCRIPTIONAL REGULATOR"/>
    <property type="match status" value="1"/>
</dbReference>
<evidence type="ECO:0000259" key="4">
    <source>
        <dbReference type="PROSITE" id="PS51077"/>
    </source>
</evidence>
<dbReference type="PROSITE" id="PS51078">
    <property type="entry name" value="ICLR_ED"/>
    <property type="match status" value="1"/>
</dbReference>
<dbReference type="NCBIfam" id="TIGR02431">
    <property type="entry name" value="pcaR_pcaU"/>
    <property type="match status" value="1"/>
</dbReference>
<keyword evidence="2" id="KW-0238">DNA-binding</keyword>
<feature type="domain" description="IclR-ED" evidence="5">
    <location>
        <begin position="85"/>
        <end position="269"/>
    </location>
</feature>
<evidence type="ECO:0000313" key="7">
    <source>
        <dbReference type="Proteomes" id="UP001058353"/>
    </source>
</evidence>
<dbReference type="PANTHER" id="PTHR30136">
    <property type="entry name" value="HELIX-TURN-HELIX TRANSCRIPTIONAL REGULATOR, ICLR FAMILY"/>
    <property type="match status" value="1"/>
</dbReference>
<evidence type="ECO:0000256" key="2">
    <source>
        <dbReference type="ARBA" id="ARBA00023125"/>
    </source>
</evidence>
<dbReference type="InterPro" id="IPR050707">
    <property type="entry name" value="HTH_MetabolicPath_Reg"/>
</dbReference>
<dbReference type="SUPFAM" id="SSF55781">
    <property type="entry name" value="GAF domain-like"/>
    <property type="match status" value="1"/>
</dbReference>
<evidence type="ECO:0000313" key="6">
    <source>
        <dbReference type="EMBL" id="BDO13623.1"/>
    </source>
</evidence>
<dbReference type="GO" id="GO:0003677">
    <property type="term" value="F:DNA binding"/>
    <property type="evidence" value="ECO:0007669"/>
    <property type="project" value="UniProtKB-KW"/>
</dbReference>
<dbReference type="GO" id="GO:0045892">
    <property type="term" value="P:negative regulation of DNA-templated transcription"/>
    <property type="evidence" value="ECO:0007669"/>
    <property type="project" value="TreeGrafter"/>
</dbReference>
<evidence type="ECO:0000256" key="3">
    <source>
        <dbReference type="ARBA" id="ARBA00023163"/>
    </source>
</evidence>
<protein>
    <submittedName>
        <fullName evidence="6">IclR family transcriptional regulator</fullName>
    </submittedName>
</protein>
<dbReference type="InterPro" id="IPR036388">
    <property type="entry name" value="WH-like_DNA-bd_sf"/>
</dbReference>
<organism evidence="6 7">
    <name type="scientific">Klebsiella quasipneumoniae subsp. quasipneumoniae</name>
    <dbReference type="NCBI Taxonomy" id="1667327"/>
    <lineage>
        <taxon>Bacteria</taxon>
        <taxon>Pseudomonadati</taxon>
        <taxon>Pseudomonadota</taxon>
        <taxon>Gammaproteobacteria</taxon>
        <taxon>Enterobacterales</taxon>
        <taxon>Enterobacteriaceae</taxon>
        <taxon>Klebsiella/Raoultella group</taxon>
        <taxon>Klebsiella</taxon>
        <taxon>Klebsiella pneumoniae complex</taxon>
    </lineage>
</organism>
<dbReference type="RefSeq" id="WP_261901484.1">
    <property type="nucleotide sequence ID" value="NZ_AP026392.1"/>
</dbReference>
<keyword evidence="1" id="KW-0805">Transcription regulation</keyword>
<dbReference type="InterPro" id="IPR029016">
    <property type="entry name" value="GAF-like_dom_sf"/>
</dbReference>
<dbReference type="Proteomes" id="UP001058353">
    <property type="component" value="Chromosome"/>
</dbReference>
<dbReference type="EMBL" id="AP026407">
    <property type="protein sequence ID" value="BDO13623.1"/>
    <property type="molecule type" value="Genomic_DNA"/>
</dbReference>
<dbReference type="InterPro" id="IPR005471">
    <property type="entry name" value="Tscrpt_reg_IclR_N"/>
</dbReference>
<dbReference type="GO" id="GO:0045893">
    <property type="term" value="P:positive regulation of DNA-templated transcription"/>
    <property type="evidence" value="ECO:0007669"/>
    <property type="project" value="InterPro"/>
</dbReference>